<dbReference type="InterPro" id="IPR050415">
    <property type="entry name" value="MRET"/>
</dbReference>
<dbReference type="GO" id="GO:0016491">
    <property type="term" value="F:oxidoreductase activity"/>
    <property type="evidence" value="ECO:0007669"/>
    <property type="project" value="InterPro"/>
</dbReference>
<reference evidence="2" key="1">
    <citation type="submission" date="2021-03" db="EMBL/GenBank/DDBJ databases">
        <title>Antimicrobial resistance genes in bacteria isolated from Japanese honey, and their potential for conferring macrolide and lincosamide resistance in the American foulbrood pathogen Paenibacillus larvae.</title>
        <authorList>
            <person name="Okamoto M."/>
            <person name="Kumagai M."/>
            <person name="Kanamori H."/>
            <person name="Takamatsu D."/>
        </authorList>
    </citation>
    <scope>NUCLEOTIDE SEQUENCE</scope>
    <source>
        <strain evidence="2">J43TS3</strain>
    </source>
</reference>
<dbReference type="PRINTS" id="PR00371">
    <property type="entry name" value="FPNCR"/>
</dbReference>
<dbReference type="CDD" id="cd00322">
    <property type="entry name" value="FNR_like"/>
    <property type="match status" value="1"/>
</dbReference>
<dbReference type="InterPro" id="IPR017938">
    <property type="entry name" value="Riboflavin_synthase-like_b-brl"/>
</dbReference>
<dbReference type="RefSeq" id="WP_212920835.1">
    <property type="nucleotide sequence ID" value="NZ_BORP01000003.1"/>
</dbReference>
<dbReference type="SUPFAM" id="SSF63380">
    <property type="entry name" value="Riboflavin synthase domain-like"/>
    <property type="match status" value="1"/>
</dbReference>
<comment type="caution">
    <text evidence="2">The sequence shown here is derived from an EMBL/GenBank/DDBJ whole genome shotgun (WGS) entry which is preliminary data.</text>
</comment>
<dbReference type="PROSITE" id="PS51384">
    <property type="entry name" value="FAD_FR"/>
    <property type="match status" value="1"/>
</dbReference>
<dbReference type="AlphaFoldDB" id="A0A919X7E6"/>
<dbReference type="SUPFAM" id="SSF52343">
    <property type="entry name" value="Ferredoxin reductase-like, C-terminal NADP-linked domain"/>
    <property type="match status" value="1"/>
</dbReference>
<evidence type="ECO:0000313" key="2">
    <source>
        <dbReference type="EMBL" id="GIO27347.1"/>
    </source>
</evidence>
<name>A0A919X7E6_9BACI</name>
<feature type="domain" description="FAD-binding FR-type" evidence="1">
    <location>
        <begin position="11"/>
        <end position="112"/>
    </location>
</feature>
<dbReference type="EMBL" id="BORP01000003">
    <property type="protein sequence ID" value="GIO27347.1"/>
    <property type="molecule type" value="Genomic_DNA"/>
</dbReference>
<evidence type="ECO:0000313" key="3">
    <source>
        <dbReference type="Proteomes" id="UP000676917"/>
    </source>
</evidence>
<keyword evidence="3" id="KW-1185">Reference proteome</keyword>
<accession>A0A919X7E6</accession>
<dbReference type="PANTHER" id="PTHR47354:SF5">
    <property type="entry name" value="PROTEIN RFBI"/>
    <property type="match status" value="1"/>
</dbReference>
<dbReference type="Pfam" id="PF00175">
    <property type="entry name" value="NAD_binding_1"/>
    <property type="match status" value="1"/>
</dbReference>
<evidence type="ECO:0000259" key="1">
    <source>
        <dbReference type="PROSITE" id="PS51384"/>
    </source>
</evidence>
<dbReference type="PRINTS" id="PR00409">
    <property type="entry name" value="PHDIOXRDTASE"/>
</dbReference>
<dbReference type="PANTHER" id="PTHR47354">
    <property type="entry name" value="NADH OXIDOREDUCTASE HCR"/>
    <property type="match status" value="1"/>
</dbReference>
<dbReference type="InterPro" id="IPR017927">
    <property type="entry name" value="FAD-bd_FR_type"/>
</dbReference>
<dbReference type="InterPro" id="IPR039261">
    <property type="entry name" value="FNR_nucleotide-bd"/>
</dbReference>
<protein>
    <submittedName>
        <fullName evidence="2">Oxidoreductase</fullName>
    </submittedName>
</protein>
<dbReference type="InterPro" id="IPR001709">
    <property type="entry name" value="Flavoprot_Pyr_Nucl_cyt_Rdtase"/>
</dbReference>
<dbReference type="Proteomes" id="UP000676917">
    <property type="component" value="Unassembled WGS sequence"/>
</dbReference>
<dbReference type="InterPro" id="IPR001433">
    <property type="entry name" value="OxRdtase_FAD/NAD-bd"/>
</dbReference>
<gene>
    <name evidence="2" type="ORF">J43TS3_19580</name>
</gene>
<sequence>MSFLQDTLSVFKKRDLVLLDSYKESDGVYTFLFEKEKDVTWQAGQHGLFSITHKKIRNSIRPFSVASAPSENTIKITTSISDNPSDFKRAMLELEEGMKIRMSGPVGSFYLRDNCPTFLIAGGIGITPFRSIIKQIEANGVTADQSIHLLYLDSSQSYLFKDEIDTIASSTSIHVTYLASRDELYQKIDEITNSYSNDGRFFISGPKSMVDSMHSYLQDNNISKRNIKKSAFFGY</sequence>
<dbReference type="Gene3D" id="2.40.30.10">
    <property type="entry name" value="Translation factors"/>
    <property type="match status" value="1"/>
</dbReference>
<organism evidence="2 3">
    <name type="scientific">Ornithinibacillus bavariensis</name>
    <dbReference type="NCBI Taxonomy" id="545502"/>
    <lineage>
        <taxon>Bacteria</taxon>
        <taxon>Bacillati</taxon>
        <taxon>Bacillota</taxon>
        <taxon>Bacilli</taxon>
        <taxon>Bacillales</taxon>
        <taxon>Bacillaceae</taxon>
        <taxon>Ornithinibacillus</taxon>
    </lineage>
</organism>
<dbReference type="Gene3D" id="3.40.50.80">
    <property type="entry name" value="Nucleotide-binding domain of ferredoxin-NADP reductase (FNR) module"/>
    <property type="match status" value="1"/>
</dbReference>
<proteinExistence type="predicted"/>